<accession>A0A4S2DT62</accession>
<evidence type="ECO:0000259" key="4">
    <source>
        <dbReference type="PROSITE" id="PS50893"/>
    </source>
</evidence>
<protein>
    <submittedName>
        <fullName evidence="5">ABC transporter ATP-binding protein</fullName>
    </submittedName>
</protein>
<sequence length="200" mass="23411">MIKYENINISFGDRILYKDFSIDIKEKDINFIMGESGVGKTTLIKYIMDNLLMKDEDISVVFQEPRLLPWKNVYENLELVLNKKCTNKEKEIKIRYILKELNLNNCENLYPHELSGGMRQRVSIARALLYDGNIFIMDEPFKGLDKENKNKIIDFIYSYLKEKEKTTIIISHDVSEITRVKTNCIYLKGEPVASEIINLT</sequence>
<keyword evidence="3 5" id="KW-0067">ATP-binding</keyword>
<dbReference type="Gene3D" id="3.40.50.300">
    <property type="entry name" value="P-loop containing nucleotide triphosphate hydrolases"/>
    <property type="match status" value="1"/>
</dbReference>
<dbReference type="EMBL" id="SRYR01000001">
    <property type="protein sequence ID" value="TGY44434.1"/>
    <property type="molecule type" value="Genomic_DNA"/>
</dbReference>
<dbReference type="InterPro" id="IPR050093">
    <property type="entry name" value="ABC_SmlMolc_Importer"/>
</dbReference>
<comment type="caution">
    <text evidence="5">The sequence shown here is derived from an EMBL/GenBank/DDBJ whole genome shotgun (WGS) entry which is preliminary data.</text>
</comment>
<evidence type="ECO:0000313" key="6">
    <source>
        <dbReference type="Proteomes" id="UP000306888"/>
    </source>
</evidence>
<dbReference type="PROSITE" id="PS50893">
    <property type="entry name" value="ABC_TRANSPORTER_2"/>
    <property type="match status" value="1"/>
</dbReference>
<dbReference type="InterPro" id="IPR003593">
    <property type="entry name" value="AAA+_ATPase"/>
</dbReference>
<dbReference type="PANTHER" id="PTHR42781:SF8">
    <property type="entry name" value="BICARBONATE TRANSPORT ATP-BINDING PROTEIN CMPC"/>
    <property type="match status" value="1"/>
</dbReference>
<proteinExistence type="predicted"/>
<dbReference type="GO" id="GO:0005524">
    <property type="term" value="F:ATP binding"/>
    <property type="evidence" value="ECO:0007669"/>
    <property type="project" value="UniProtKB-KW"/>
</dbReference>
<dbReference type="AlphaFoldDB" id="A0A4S2DT62"/>
<dbReference type="Pfam" id="PF00005">
    <property type="entry name" value="ABC_tran"/>
    <property type="match status" value="1"/>
</dbReference>
<evidence type="ECO:0000256" key="2">
    <source>
        <dbReference type="ARBA" id="ARBA00022741"/>
    </source>
</evidence>
<dbReference type="SMART" id="SM00382">
    <property type="entry name" value="AAA"/>
    <property type="match status" value="1"/>
</dbReference>
<dbReference type="PANTHER" id="PTHR42781">
    <property type="entry name" value="SPERMIDINE/PUTRESCINE IMPORT ATP-BINDING PROTEIN POTA"/>
    <property type="match status" value="1"/>
</dbReference>
<keyword evidence="2" id="KW-0547">Nucleotide-binding</keyword>
<dbReference type="OrthoDB" id="9801958at2"/>
<dbReference type="GO" id="GO:0016887">
    <property type="term" value="F:ATP hydrolysis activity"/>
    <property type="evidence" value="ECO:0007669"/>
    <property type="project" value="InterPro"/>
</dbReference>
<dbReference type="SUPFAM" id="SSF52540">
    <property type="entry name" value="P-loop containing nucleoside triphosphate hydrolases"/>
    <property type="match status" value="1"/>
</dbReference>
<gene>
    <name evidence="5" type="ORF">E5347_06370</name>
</gene>
<organism evidence="5 6">
    <name type="scientific">Clostridium sartagoforme</name>
    <dbReference type="NCBI Taxonomy" id="84031"/>
    <lineage>
        <taxon>Bacteria</taxon>
        <taxon>Bacillati</taxon>
        <taxon>Bacillota</taxon>
        <taxon>Clostridia</taxon>
        <taxon>Eubacteriales</taxon>
        <taxon>Clostridiaceae</taxon>
        <taxon>Clostridium</taxon>
    </lineage>
</organism>
<reference evidence="5 6" key="1">
    <citation type="submission" date="2019-04" db="EMBL/GenBank/DDBJ databases">
        <title>Microbes associate with the intestines of laboratory mice.</title>
        <authorList>
            <person name="Navarre W."/>
            <person name="Wong E."/>
            <person name="Huang K."/>
            <person name="Tropini C."/>
            <person name="Ng K."/>
            <person name="Yu B."/>
        </authorList>
    </citation>
    <scope>NUCLEOTIDE SEQUENCE [LARGE SCALE GENOMIC DNA]</scope>
    <source>
        <strain evidence="5 6">NM50_B9-20</strain>
    </source>
</reference>
<dbReference type="InterPro" id="IPR003439">
    <property type="entry name" value="ABC_transporter-like_ATP-bd"/>
</dbReference>
<dbReference type="PROSITE" id="PS00211">
    <property type="entry name" value="ABC_TRANSPORTER_1"/>
    <property type="match status" value="1"/>
</dbReference>
<evidence type="ECO:0000256" key="3">
    <source>
        <dbReference type="ARBA" id="ARBA00022840"/>
    </source>
</evidence>
<dbReference type="InterPro" id="IPR017871">
    <property type="entry name" value="ABC_transporter-like_CS"/>
</dbReference>
<evidence type="ECO:0000256" key="1">
    <source>
        <dbReference type="ARBA" id="ARBA00022448"/>
    </source>
</evidence>
<dbReference type="InterPro" id="IPR027417">
    <property type="entry name" value="P-loop_NTPase"/>
</dbReference>
<feature type="domain" description="ABC transporter" evidence="4">
    <location>
        <begin position="2"/>
        <end position="199"/>
    </location>
</feature>
<evidence type="ECO:0000313" key="5">
    <source>
        <dbReference type="EMBL" id="TGY44434.1"/>
    </source>
</evidence>
<name>A0A4S2DT62_9CLOT</name>
<keyword evidence="1" id="KW-0813">Transport</keyword>
<keyword evidence="6" id="KW-1185">Reference proteome</keyword>
<dbReference type="Proteomes" id="UP000306888">
    <property type="component" value="Unassembled WGS sequence"/>
</dbReference>
<dbReference type="RefSeq" id="WP_136005602.1">
    <property type="nucleotide sequence ID" value="NZ_SRYR01000001.1"/>
</dbReference>